<comment type="caution">
    <text evidence="2">The sequence shown here is derived from an EMBL/GenBank/DDBJ whole genome shotgun (WGS) entry which is preliminary data.</text>
</comment>
<feature type="region of interest" description="Disordered" evidence="1">
    <location>
        <begin position="1"/>
        <end position="33"/>
    </location>
</feature>
<feature type="non-terminal residue" evidence="2">
    <location>
        <position position="1"/>
    </location>
</feature>
<organism evidence="2 3">
    <name type="scientific">Phytophthora fragariae</name>
    <dbReference type="NCBI Taxonomy" id="53985"/>
    <lineage>
        <taxon>Eukaryota</taxon>
        <taxon>Sar</taxon>
        <taxon>Stramenopiles</taxon>
        <taxon>Oomycota</taxon>
        <taxon>Peronosporomycetes</taxon>
        <taxon>Peronosporales</taxon>
        <taxon>Peronosporaceae</taxon>
        <taxon>Phytophthora</taxon>
    </lineage>
</organism>
<dbReference type="EMBL" id="QXFY01011378">
    <property type="protein sequence ID" value="KAE9260199.1"/>
    <property type="molecule type" value="Genomic_DNA"/>
</dbReference>
<sequence length="33" mass="3637">VGLLQLWPESKRGHPSKPCTPRPVLAGVQENEL</sequence>
<dbReference type="AlphaFoldDB" id="A0A6G0PYD4"/>
<evidence type="ECO:0000313" key="2">
    <source>
        <dbReference type="EMBL" id="KAE9260199.1"/>
    </source>
</evidence>
<accession>A0A6G0PYD4</accession>
<reference evidence="2 3" key="1">
    <citation type="submission" date="2018-09" db="EMBL/GenBank/DDBJ databases">
        <title>Genomic investigation of the strawberry pathogen Phytophthora fragariae indicates pathogenicity is determined by transcriptional variation in three key races.</title>
        <authorList>
            <person name="Adams T.M."/>
            <person name="Armitage A.D."/>
            <person name="Sobczyk M.K."/>
            <person name="Bates H.J."/>
            <person name="Dunwell J.M."/>
            <person name="Nellist C.F."/>
            <person name="Harrison R.J."/>
        </authorList>
    </citation>
    <scope>NUCLEOTIDE SEQUENCE [LARGE SCALE GENOMIC DNA]</scope>
    <source>
        <strain evidence="2 3">NOV-77</strain>
    </source>
</reference>
<protein>
    <submittedName>
        <fullName evidence="2">Uncharacterized protein</fullName>
    </submittedName>
</protein>
<gene>
    <name evidence="2" type="ORF">PF008_g33172</name>
</gene>
<evidence type="ECO:0000313" key="3">
    <source>
        <dbReference type="Proteomes" id="UP000486351"/>
    </source>
</evidence>
<dbReference type="Proteomes" id="UP000486351">
    <property type="component" value="Unassembled WGS sequence"/>
</dbReference>
<evidence type="ECO:0000256" key="1">
    <source>
        <dbReference type="SAM" id="MobiDB-lite"/>
    </source>
</evidence>
<name>A0A6G0PYD4_9STRA</name>
<proteinExistence type="predicted"/>